<keyword evidence="3 6" id="KW-0812">Transmembrane</keyword>
<keyword evidence="2" id="KW-1003">Cell membrane</keyword>
<evidence type="ECO:0000256" key="4">
    <source>
        <dbReference type="ARBA" id="ARBA00022989"/>
    </source>
</evidence>
<dbReference type="STRING" id="1423777.FD46_GL000498"/>
<feature type="transmembrane region" description="Helical" evidence="6">
    <location>
        <begin position="7"/>
        <end position="26"/>
    </location>
</feature>
<keyword evidence="5 6" id="KW-0472">Membrane</keyword>
<name>A0A0R1MMB3_9LACO</name>
<dbReference type="EMBL" id="AZEH01000020">
    <property type="protein sequence ID" value="KRL05747.1"/>
    <property type="molecule type" value="Genomic_DNA"/>
</dbReference>
<feature type="transmembrane region" description="Helical" evidence="6">
    <location>
        <begin position="408"/>
        <end position="428"/>
    </location>
</feature>
<feature type="transmembrane region" description="Helical" evidence="6">
    <location>
        <begin position="84"/>
        <end position="105"/>
    </location>
</feature>
<evidence type="ECO:0000256" key="1">
    <source>
        <dbReference type="ARBA" id="ARBA00004651"/>
    </source>
</evidence>
<protein>
    <submittedName>
        <fullName evidence="7">Oligosaccharide translocase</fullName>
    </submittedName>
</protein>
<dbReference type="AlphaFoldDB" id="A0A0R1MMB3"/>
<evidence type="ECO:0000256" key="6">
    <source>
        <dbReference type="SAM" id="Phobius"/>
    </source>
</evidence>
<organism evidence="7 8">
    <name type="scientific">Liquorilactobacillus oeni DSM 19972</name>
    <dbReference type="NCBI Taxonomy" id="1423777"/>
    <lineage>
        <taxon>Bacteria</taxon>
        <taxon>Bacillati</taxon>
        <taxon>Bacillota</taxon>
        <taxon>Bacilli</taxon>
        <taxon>Lactobacillales</taxon>
        <taxon>Lactobacillaceae</taxon>
        <taxon>Liquorilactobacillus</taxon>
    </lineage>
</organism>
<dbReference type="GO" id="GO:0005886">
    <property type="term" value="C:plasma membrane"/>
    <property type="evidence" value="ECO:0007669"/>
    <property type="project" value="UniProtKB-SubCell"/>
</dbReference>
<keyword evidence="4 6" id="KW-1133">Transmembrane helix</keyword>
<dbReference type="RefSeq" id="WP_057895482.1">
    <property type="nucleotide sequence ID" value="NZ_AZEH01000020.1"/>
</dbReference>
<feature type="transmembrane region" description="Helical" evidence="6">
    <location>
        <begin position="287"/>
        <end position="311"/>
    </location>
</feature>
<dbReference type="InterPro" id="IPR050833">
    <property type="entry name" value="Poly_Biosynth_Transport"/>
</dbReference>
<dbReference type="InterPro" id="IPR002797">
    <property type="entry name" value="Polysacc_synth"/>
</dbReference>
<evidence type="ECO:0000313" key="7">
    <source>
        <dbReference type="EMBL" id="KRL05747.1"/>
    </source>
</evidence>
<feature type="transmembrane region" description="Helical" evidence="6">
    <location>
        <begin position="246"/>
        <end position="266"/>
    </location>
</feature>
<gene>
    <name evidence="7" type="ORF">FD46_GL000498</name>
</gene>
<dbReference type="OrthoDB" id="9815702at2"/>
<evidence type="ECO:0000256" key="2">
    <source>
        <dbReference type="ARBA" id="ARBA00022475"/>
    </source>
</evidence>
<dbReference type="PATRIC" id="fig|1423777.3.peg.520"/>
<feature type="transmembrane region" description="Helical" evidence="6">
    <location>
        <begin position="111"/>
        <end position="133"/>
    </location>
</feature>
<feature type="transmembrane region" description="Helical" evidence="6">
    <location>
        <begin position="356"/>
        <end position="373"/>
    </location>
</feature>
<dbReference type="Pfam" id="PF01943">
    <property type="entry name" value="Polysacc_synt"/>
    <property type="match status" value="1"/>
</dbReference>
<sequence>MKVFRNYFYNAGYQILAMILPLITSPYITRVLGRNGVGINSFTNSLIQYFVLFGSIGIGLYGNREIAFVRDDRQKLSQTFWEIAILKALTVTIAYAVFLLFLVFYHEYRSYMLLQSIYIIAAGIDISWLFMGLEDFKKTVIRNTLVKVLSVILIFTFVKDAGDTGKYILILAGSIFFGNLTLWPYLKKTVTAVDWKKLNIFKHLRPAVILFVPQIAIQVYLVLNKTMLGLIINSDYSGFFDRSDNIVRVVLSLATATGTVMLPHVANAFSKGDNKRVKYYLSESFDFVSFLTVPLTFGLAALAVKFAPWFYGAEFQPVGNAMMLESAIILLIGWSNVIGQQYLLPTNQIKSYSTSVIMGAIVNIIANVPLIYLFGLQGAVFATVLSELAVTGYQLWKIRGQVKFRELFVNVPKYLIAGIIMFLAVFKVNSIQNFGILAILMQVLLGTTIYIVVLLILRPTILKKIRSIIENYRVRK</sequence>
<dbReference type="PANTHER" id="PTHR30250">
    <property type="entry name" value="PST FAMILY PREDICTED COLANIC ACID TRANSPORTER"/>
    <property type="match status" value="1"/>
</dbReference>
<keyword evidence="8" id="KW-1185">Reference proteome</keyword>
<feature type="transmembrane region" description="Helical" evidence="6">
    <location>
        <begin position="164"/>
        <end position="186"/>
    </location>
</feature>
<evidence type="ECO:0000256" key="3">
    <source>
        <dbReference type="ARBA" id="ARBA00022692"/>
    </source>
</evidence>
<feature type="transmembrane region" description="Helical" evidence="6">
    <location>
        <begin position="140"/>
        <end position="158"/>
    </location>
</feature>
<proteinExistence type="predicted"/>
<feature type="transmembrane region" description="Helical" evidence="6">
    <location>
        <begin position="46"/>
        <end position="63"/>
    </location>
</feature>
<feature type="transmembrane region" description="Helical" evidence="6">
    <location>
        <begin position="434"/>
        <end position="457"/>
    </location>
</feature>
<dbReference type="Proteomes" id="UP000051686">
    <property type="component" value="Unassembled WGS sequence"/>
</dbReference>
<dbReference type="PANTHER" id="PTHR30250:SF11">
    <property type="entry name" value="O-ANTIGEN TRANSPORTER-RELATED"/>
    <property type="match status" value="1"/>
</dbReference>
<reference evidence="7 8" key="1">
    <citation type="journal article" date="2015" name="Genome Announc.">
        <title>Expanding the biotechnology potential of lactobacilli through comparative genomics of 213 strains and associated genera.</title>
        <authorList>
            <person name="Sun Z."/>
            <person name="Harris H.M."/>
            <person name="McCann A."/>
            <person name="Guo C."/>
            <person name="Argimon S."/>
            <person name="Zhang W."/>
            <person name="Yang X."/>
            <person name="Jeffery I.B."/>
            <person name="Cooney J.C."/>
            <person name="Kagawa T.F."/>
            <person name="Liu W."/>
            <person name="Song Y."/>
            <person name="Salvetti E."/>
            <person name="Wrobel A."/>
            <person name="Rasinkangas P."/>
            <person name="Parkhill J."/>
            <person name="Rea M.C."/>
            <person name="O'Sullivan O."/>
            <person name="Ritari J."/>
            <person name="Douillard F.P."/>
            <person name="Paul Ross R."/>
            <person name="Yang R."/>
            <person name="Briner A.E."/>
            <person name="Felis G.E."/>
            <person name="de Vos W.M."/>
            <person name="Barrangou R."/>
            <person name="Klaenhammer T.R."/>
            <person name="Caufield P.W."/>
            <person name="Cui Y."/>
            <person name="Zhang H."/>
            <person name="O'Toole P.W."/>
        </authorList>
    </citation>
    <scope>NUCLEOTIDE SEQUENCE [LARGE SCALE GENOMIC DNA]</scope>
    <source>
        <strain evidence="7 8">DSM 19972</strain>
    </source>
</reference>
<feature type="transmembrane region" description="Helical" evidence="6">
    <location>
        <begin position="323"/>
        <end position="344"/>
    </location>
</feature>
<feature type="transmembrane region" description="Helical" evidence="6">
    <location>
        <begin position="379"/>
        <end position="396"/>
    </location>
</feature>
<feature type="transmembrane region" description="Helical" evidence="6">
    <location>
        <begin position="207"/>
        <end position="226"/>
    </location>
</feature>
<comment type="subcellular location">
    <subcellularLocation>
        <location evidence="1">Cell membrane</location>
        <topology evidence="1">Multi-pass membrane protein</topology>
    </subcellularLocation>
</comment>
<accession>A0A0R1MMB3</accession>
<evidence type="ECO:0000313" key="8">
    <source>
        <dbReference type="Proteomes" id="UP000051686"/>
    </source>
</evidence>
<comment type="caution">
    <text evidence="7">The sequence shown here is derived from an EMBL/GenBank/DDBJ whole genome shotgun (WGS) entry which is preliminary data.</text>
</comment>
<evidence type="ECO:0000256" key="5">
    <source>
        <dbReference type="ARBA" id="ARBA00023136"/>
    </source>
</evidence>